<dbReference type="Proteomes" id="UP000827892">
    <property type="component" value="Chromosome IV"/>
</dbReference>
<sequence>MSPSGKQAENRGTNNIAKDNNYSDEQNHLIRSDRKSRLWSKEIANYQYFTSTKHVCKICKNFIKKELLEHIKTWWERQFILVALVASGNRTREEAKREYRIYAKNFRKRSHGSFFYICRDHIAHVGKCWLDILQIKSPDDVFSAHSNGIRDAKIIMSFFDDKFKFKTEKAFLEHCDQFISYGWNELRKMSPKFREPEEPTAKELGRRVVTLKCDEDAIFPSSVTKYTHKESGSKDGVKERLKATEVARSQAPIVFHRTEGECDICGQFLTDGLELVEVWSRRILLYMLFKAKTIKRDRCKRIYNTTEQLVVCREHVKQAIEEVFETFGTQHPSQFLSMFQDPTHKPIINRMYEDLCRVYDLWYENRDTLIRAARSFVLSCEKGPATEVPNQTNCLKTPTYSTRSRPNTET</sequence>
<accession>A0AAE9EQR7</accession>
<dbReference type="GO" id="GO:0040027">
    <property type="term" value="P:negative regulation of vulval development"/>
    <property type="evidence" value="ECO:0007669"/>
    <property type="project" value="InterPro"/>
</dbReference>
<evidence type="ECO:0000313" key="6">
    <source>
        <dbReference type="Proteomes" id="UP000829354"/>
    </source>
</evidence>
<dbReference type="EMBL" id="CP092623">
    <property type="protein sequence ID" value="UMM26163.1"/>
    <property type="molecule type" value="Genomic_DNA"/>
</dbReference>
<feature type="region of interest" description="Disordered" evidence="1">
    <location>
        <begin position="391"/>
        <end position="410"/>
    </location>
</feature>
<gene>
    <name evidence="3" type="ORF">L3Y34_002827</name>
    <name evidence="4" type="ORF">L5515_009985</name>
</gene>
<evidence type="ECO:0000259" key="2">
    <source>
        <dbReference type="Pfam" id="PF25375"/>
    </source>
</evidence>
<dbReference type="EMBL" id="CP090894">
    <property type="protein sequence ID" value="ULT92906.1"/>
    <property type="molecule type" value="Genomic_DNA"/>
</dbReference>
<feature type="region of interest" description="Disordered" evidence="1">
    <location>
        <begin position="1"/>
        <end position="24"/>
    </location>
</feature>
<reference evidence="4 6" key="1">
    <citation type="submission" date="2022-04" db="EMBL/GenBank/DDBJ databases">
        <title>Chromosome-level reference genomes for two strains of Caenorhabditis briggsae: an improved platform for comparative genomics.</title>
        <authorList>
            <person name="Stevens L."/>
            <person name="Andersen E."/>
        </authorList>
    </citation>
    <scope>NUCLEOTIDE SEQUENCE [LARGE SCALE GENOMIC DNA]</scope>
    <source>
        <strain evidence="4">VX34</strain>
        <tissue evidence="4">Whole-organism</tissue>
    </source>
</reference>
<dbReference type="Proteomes" id="UP000829354">
    <property type="component" value="Chromosome IV"/>
</dbReference>
<dbReference type="AlphaFoldDB" id="A0AAE9EQR7"/>
<feature type="domain" description="Lin-15A/B-like" evidence="2">
    <location>
        <begin position="54"/>
        <end position="167"/>
    </location>
</feature>
<evidence type="ECO:0000313" key="4">
    <source>
        <dbReference type="EMBL" id="UMM26163.1"/>
    </source>
</evidence>
<keyword evidence="6" id="KW-1185">Reference proteome</keyword>
<feature type="domain" description="Lin-15A/B-like" evidence="2">
    <location>
        <begin position="261"/>
        <end position="345"/>
    </location>
</feature>
<proteinExistence type="predicted"/>
<name>A0AAE9EQR7_CAEBR</name>
<evidence type="ECO:0000313" key="5">
    <source>
        <dbReference type="Proteomes" id="UP000827892"/>
    </source>
</evidence>
<evidence type="ECO:0000256" key="1">
    <source>
        <dbReference type="SAM" id="MobiDB-lite"/>
    </source>
</evidence>
<dbReference type="Pfam" id="PF25375">
    <property type="entry name" value="Lin-15B"/>
    <property type="match status" value="2"/>
</dbReference>
<dbReference type="InterPro" id="IPR057432">
    <property type="entry name" value="Lin-15A/B-like_dom"/>
</dbReference>
<organism evidence="4 6">
    <name type="scientific">Caenorhabditis briggsae</name>
    <dbReference type="NCBI Taxonomy" id="6238"/>
    <lineage>
        <taxon>Eukaryota</taxon>
        <taxon>Metazoa</taxon>
        <taxon>Ecdysozoa</taxon>
        <taxon>Nematoda</taxon>
        <taxon>Chromadorea</taxon>
        <taxon>Rhabditida</taxon>
        <taxon>Rhabditina</taxon>
        <taxon>Rhabditomorpha</taxon>
        <taxon>Rhabditoidea</taxon>
        <taxon>Rhabditidae</taxon>
        <taxon>Peloderinae</taxon>
        <taxon>Caenorhabditis</taxon>
    </lineage>
</organism>
<protein>
    <recommendedName>
        <fullName evidence="2">Lin-15A/B-like domain-containing protein</fullName>
    </recommendedName>
</protein>
<dbReference type="InterPro" id="IPR040129">
    <property type="entry name" value="Lin-15B-like"/>
</dbReference>
<dbReference type="PANTHER" id="PTHR22716">
    <property type="entry name" value="ETS CLASS TRANSCRIPTION FACTOR-RELATED-RELATED"/>
    <property type="match status" value="1"/>
</dbReference>
<evidence type="ECO:0000313" key="3">
    <source>
        <dbReference type="EMBL" id="ULT92906.1"/>
    </source>
</evidence>
<reference evidence="3 5" key="2">
    <citation type="submission" date="2022-05" db="EMBL/GenBank/DDBJ databases">
        <title>Chromosome-level reference genomes for two strains of Caenorhabditis briggsae: an improved platform for comparative genomics.</title>
        <authorList>
            <person name="Stevens L."/>
            <person name="Andersen E.C."/>
        </authorList>
    </citation>
    <scope>NUCLEOTIDE SEQUENCE [LARGE SCALE GENOMIC DNA]</scope>
    <source>
        <strain evidence="3">QX1410_ONT</strain>
        <tissue evidence="3">Whole-organism</tissue>
    </source>
</reference>